<protein>
    <submittedName>
        <fullName evidence="2">Methyltransferase domain-containing protein</fullName>
    </submittedName>
</protein>
<organism evidence="2 3">
    <name type="scientific">Thermostaphylospora chromogena</name>
    <dbReference type="NCBI Taxonomy" id="35622"/>
    <lineage>
        <taxon>Bacteria</taxon>
        <taxon>Bacillati</taxon>
        <taxon>Actinomycetota</taxon>
        <taxon>Actinomycetes</taxon>
        <taxon>Streptosporangiales</taxon>
        <taxon>Thermomonosporaceae</taxon>
        <taxon>Thermostaphylospora</taxon>
    </lineage>
</organism>
<reference evidence="2 3" key="1">
    <citation type="submission" date="2016-10" db="EMBL/GenBank/DDBJ databases">
        <authorList>
            <person name="de Groot N.N."/>
        </authorList>
    </citation>
    <scope>NUCLEOTIDE SEQUENCE [LARGE SCALE GENOMIC DNA]</scope>
    <source>
        <strain evidence="2 3">DSM 43794</strain>
    </source>
</reference>
<sequence>MNRMNRTDQTVSRSWAFGTASRSPFSHPSGFRGRLAGLVMLLTNDHQGVVDLLAVRPGDQVLEIGHGAGGFLRRLTATPAGMIYGVEPSAVMRDEAARRLRNEIASGRVELRLGTAEDTGLPTTSIDRVVALNNVAIWPDLEAGLREIHRITRPDGLVVIGWHSRTAPSRLTRRLALPEDRLEVLHDTMRRVFGAAERVELRSLTAFTATR</sequence>
<dbReference type="Pfam" id="PF08241">
    <property type="entry name" value="Methyltransf_11"/>
    <property type="match status" value="1"/>
</dbReference>
<dbReference type="STRING" id="35622.SAMN04489764_2661"/>
<dbReference type="PANTHER" id="PTHR42912">
    <property type="entry name" value="METHYLTRANSFERASE"/>
    <property type="match status" value="1"/>
</dbReference>
<dbReference type="Proteomes" id="UP000217103">
    <property type="component" value="Unassembled WGS sequence"/>
</dbReference>
<dbReference type="AlphaFoldDB" id="A0A1H1EXY3"/>
<evidence type="ECO:0000313" key="2">
    <source>
        <dbReference type="EMBL" id="SDQ93006.1"/>
    </source>
</evidence>
<dbReference type="InterPro" id="IPR013216">
    <property type="entry name" value="Methyltransf_11"/>
</dbReference>
<dbReference type="PANTHER" id="PTHR42912:SF95">
    <property type="entry name" value="METHYLTRANSFERASE TYPE 11 DOMAIN-CONTAINING PROTEIN"/>
    <property type="match status" value="1"/>
</dbReference>
<dbReference type="SUPFAM" id="SSF53335">
    <property type="entry name" value="S-adenosyl-L-methionine-dependent methyltransferases"/>
    <property type="match status" value="1"/>
</dbReference>
<gene>
    <name evidence="2" type="ORF">SAMN04489764_2661</name>
</gene>
<dbReference type="InterPro" id="IPR050508">
    <property type="entry name" value="Methyltransf_Superfamily"/>
</dbReference>
<evidence type="ECO:0000259" key="1">
    <source>
        <dbReference type="Pfam" id="PF08241"/>
    </source>
</evidence>
<dbReference type="CDD" id="cd02440">
    <property type="entry name" value="AdoMet_MTases"/>
    <property type="match status" value="1"/>
</dbReference>
<accession>A0A1H1EXY3</accession>
<evidence type="ECO:0000313" key="3">
    <source>
        <dbReference type="Proteomes" id="UP000217103"/>
    </source>
</evidence>
<feature type="domain" description="Methyltransferase type 11" evidence="1">
    <location>
        <begin position="62"/>
        <end position="160"/>
    </location>
</feature>
<name>A0A1H1EXY3_9ACTN</name>
<dbReference type="EMBL" id="FNKK01000002">
    <property type="protein sequence ID" value="SDQ93006.1"/>
    <property type="molecule type" value="Genomic_DNA"/>
</dbReference>
<dbReference type="GO" id="GO:0008757">
    <property type="term" value="F:S-adenosylmethionine-dependent methyltransferase activity"/>
    <property type="evidence" value="ECO:0007669"/>
    <property type="project" value="InterPro"/>
</dbReference>
<keyword evidence="2" id="KW-0808">Transferase</keyword>
<proteinExistence type="predicted"/>
<dbReference type="GO" id="GO:0032259">
    <property type="term" value="P:methylation"/>
    <property type="evidence" value="ECO:0007669"/>
    <property type="project" value="UniProtKB-KW"/>
</dbReference>
<dbReference type="Gene3D" id="3.40.50.150">
    <property type="entry name" value="Vaccinia Virus protein VP39"/>
    <property type="match status" value="1"/>
</dbReference>
<dbReference type="InterPro" id="IPR029063">
    <property type="entry name" value="SAM-dependent_MTases_sf"/>
</dbReference>
<keyword evidence="3" id="KW-1185">Reference proteome</keyword>
<keyword evidence="2" id="KW-0489">Methyltransferase</keyword>